<dbReference type="InterPro" id="IPR050312">
    <property type="entry name" value="IolE/XylAMocC-like"/>
</dbReference>
<accession>A0A7X6HFQ7</accession>
<dbReference type="Proteomes" id="UP000544090">
    <property type="component" value="Unassembled WGS sequence"/>
</dbReference>
<dbReference type="SUPFAM" id="SSF51658">
    <property type="entry name" value="Xylose isomerase-like"/>
    <property type="match status" value="1"/>
</dbReference>
<dbReference type="InterPro" id="IPR036237">
    <property type="entry name" value="Xyl_isomerase-like_sf"/>
</dbReference>
<evidence type="ECO:0000256" key="1">
    <source>
        <dbReference type="ARBA" id="ARBA00023277"/>
    </source>
</evidence>
<proteinExistence type="predicted"/>
<dbReference type="RefSeq" id="WP_168487147.1">
    <property type="nucleotide sequence ID" value="NZ_JAAZSQ010000013.1"/>
</dbReference>
<dbReference type="Gene3D" id="3.20.20.150">
    <property type="entry name" value="Divalent-metal-dependent TIM barrel enzymes"/>
    <property type="match status" value="1"/>
</dbReference>
<comment type="caution">
    <text evidence="3">The sequence shown here is derived from an EMBL/GenBank/DDBJ whole genome shotgun (WGS) entry which is preliminary data.</text>
</comment>
<keyword evidence="3" id="KW-0413">Isomerase</keyword>
<dbReference type="GO" id="GO:0016853">
    <property type="term" value="F:isomerase activity"/>
    <property type="evidence" value="ECO:0007669"/>
    <property type="project" value="UniProtKB-KW"/>
</dbReference>
<keyword evidence="1" id="KW-0119">Carbohydrate metabolism</keyword>
<feature type="domain" description="Xylose isomerase-like TIM barrel" evidence="2">
    <location>
        <begin position="38"/>
        <end position="258"/>
    </location>
</feature>
<reference evidence="3 4" key="1">
    <citation type="submission" date="2020-04" db="EMBL/GenBank/DDBJ databases">
        <title>Arthrobacter sp. nov.</title>
        <authorList>
            <person name="Liu S."/>
        </authorList>
    </citation>
    <scope>NUCLEOTIDE SEQUENCE [LARGE SCALE GENOMIC DNA]</scope>
    <source>
        <strain evidence="3 4">E918</strain>
    </source>
</reference>
<sequence length="268" mass="28843">MDISRCSINSTTVRSASLDQLIDLAIDNDIAGIGLWRDVYAPLGVTRSAELVRSSGVRVTSICRGGMFPYRDGEEKARILEDNLRAIEEAHAFGAECLVLVCGGPNGLGLDAARAQIREGMEDLAGHAQSAGVKLAVEPMHPMMVTERSAIASLAEANDLVESLDHPSVGIALDAYHVWWDARLRQEVLRAGGKLLTVQVCDWVLPLTGLLSGRGMPGEGSIDLTSFVRLCEEAGYDGLIEVEVLSDLWWSRPYPQALKAALDGFAGI</sequence>
<evidence type="ECO:0000313" key="3">
    <source>
        <dbReference type="EMBL" id="NKX55545.1"/>
    </source>
</evidence>
<evidence type="ECO:0000259" key="2">
    <source>
        <dbReference type="Pfam" id="PF01261"/>
    </source>
</evidence>
<organism evidence="3 4">
    <name type="scientific">Arthrobacter mobilis</name>
    <dbReference type="NCBI Taxonomy" id="2724944"/>
    <lineage>
        <taxon>Bacteria</taxon>
        <taxon>Bacillati</taxon>
        <taxon>Actinomycetota</taxon>
        <taxon>Actinomycetes</taxon>
        <taxon>Micrococcales</taxon>
        <taxon>Micrococcaceae</taxon>
        <taxon>Arthrobacter</taxon>
    </lineage>
</organism>
<evidence type="ECO:0000313" key="4">
    <source>
        <dbReference type="Proteomes" id="UP000544090"/>
    </source>
</evidence>
<dbReference type="EMBL" id="JAAZSQ010000013">
    <property type="protein sequence ID" value="NKX55545.1"/>
    <property type="molecule type" value="Genomic_DNA"/>
</dbReference>
<dbReference type="PANTHER" id="PTHR12110">
    <property type="entry name" value="HYDROXYPYRUVATE ISOMERASE"/>
    <property type="match status" value="1"/>
</dbReference>
<protein>
    <submittedName>
        <fullName evidence="3">Sugar phosphate isomerase/epimerase</fullName>
    </submittedName>
</protein>
<gene>
    <name evidence="3" type="ORF">HGG74_13570</name>
</gene>
<dbReference type="AlphaFoldDB" id="A0A7X6HFQ7"/>
<dbReference type="Pfam" id="PF01261">
    <property type="entry name" value="AP_endonuc_2"/>
    <property type="match status" value="1"/>
</dbReference>
<keyword evidence="4" id="KW-1185">Reference proteome</keyword>
<name>A0A7X6HFQ7_9MICC</name>
<dbReference type="InterPro" id="IPR013022">
    <property type="entry name" value="Xyl_isomerase-like_TIM-brl"/>
</dbReference>
<dbReference type="PANTHER" id="PTHR12110:SF52">
    <property type="entry name" value="XYLOSE ISOMERASE"/>
    <property type="match status" value="1"/>
</dbReference>